<keyword evidence="3" id="KW-1185">Reference proteome</keyword>
<protein>
    <submittedName>
        <fullName evidence="2">Uncharacterized protein</fullName>
    </submittedName>
</protein>
<reference evidence="2" key="1">
    <citation type="submission" date="2021-01" db="EMBL/GenBank/DDBJ databases">
        <authorList>
            <consortium name="Genoscope - CEA"/>
            <person name="William W."/>
        </authorList>
    </citation>
    <scope>NUCLEOTIDE SEQUENCE</scope>
</reference>
<dbReference type="AlphaFoldDB" id="A0A8S1KRS4"/>
<dbReference type="Proteomes" id="UP000688137">
    <property type="component" value="Unassembled WGS sequence"/>
</dbReference>
<organism evidence="2 3">
    <name type="scientific">Paramecium primaurelia</name>
    <dbReference type="NCBI Taxonomy" id="5886"/>
    <lineage>
        <taxon>Eukaryota</taxon>
        <taxon>Sar</taxon>
        <taxon>Alveolata</taxon>
        <taxon>Ciliophora</taxon>
        <taxon>Intramacronucleata</taxon>
        <taxon>Oligohymenophorea</taxon>
        <taxon>Peniculida</taxon>
        <taxon>Parameciidae</taxon>
        <taxon>Paramecium</taxon>
    </lineage>
</organism>
<dbReference type="OMA" id="YPKRREW"/>
<gene>
    <name evidence="2" type="ORF">PPRIM_AZ9-3.1.T0240044</name>
</gene>
<accession>A0A8S1KRS4</accession>
<feature type="compositionally biased region" description="Basic and acidic residues" evidence="1">
    <location>
        <begin position="8"/>
        <end position="20"/>
    </location>
</feature>
<comment type="caution">
    <text evidence="2">The sequence shown here is derived from an EMBL/GenBank/DDBJ whole genome shotgun (WGS) entry which is preliminary data.</text>
</comment>
<evidence type="ECO:0000313" key="2">
    <source>
        <dbReference type="EMBL" id="CAD8055942.1"/>
    </source>
</evidence>
<sequence>MNSKQFKFQKEVENPNKENEGSYEGNRINKKRISYLPLTDITDILYPKRREWEVSSLEQNQLKLSLTIQLR</sequence>
<feature type="region of interest" description="Disordered" evidence="1">
    <location>
        <begin position="1"/>
        <end position="25"/>
    </location>
</feature>
<name>A0A8S1KRS4_PARPR</name>
<evidence type="ECO:0000256" key="1">
    <source>
        <dbReference type="SAM" id="MobiDB-lite"/>
    </source>
</evidence>
<proteinExistence type="predicted"/>
<dbReference type="EMBL" id="CAJJDM010000022">
    <property type="protein sequence ID" value="CAD8055942.1"/>
    <property type="molecule type" value="Genomic_DNA"/>
</dbReference>
<evidence type="ECO:0000313" key="3">
    <source>
        <dbReference type="Proteomes" id="UP000688137"/>
    </source>
</evidence>